<dbReference type="Proteomes" id="UP000663722">
    <property type="component" value="Chromosome"/>
</dbReference>
<dbReference type="EMBL" id="CP061800">
    <property type="protein sequence ID" value="QTA89122.1"/>
    <property type="molecule type" value="Genomic_DNA"/>
</dbReference>
<keyword evidence="4" id="KW-1133">Transmembrane helix</keyword>
<dbReference type="Gene3D" id="1.10.287.950">
    <property type="entry name" value="Methyl-accepting chemotaxis protein"/>
    <property type="match status" value="1"/>
</dbReference>
<keyword evidence="3" id="KW-0807">Transducer</keyword>
<dbReference type="KEGG" id="dmm:dnm_051700"/>
<dbReference type="SUPFAM" id="SSF58104">
    <property type="entry name" value="Methyl-accepting chemotaxis protein (MCP) signaling domain"/>
    <property type="match status" value="1"/>
</dbReference>
<evidence type="ECO:0000313" key="6">
    <source>
        <dbReference type="EMBL" id="QTA89122.1"/>
    </source>
</evidence>
<keyword evidence="1" id="KW-0145">Chemotaxis</keyword>
<evidence type="ECO:0000259" key="5">
    <source>
        <dbReference type="PROSITE" id="PS50111"/>
    </source>
</evidence>
<name>A0A975BP45_9BACT</name>
<evidence type="ECO:0000256" key="1">
    <source>
        <dbReference type="ARBA" id="ARBA00022500"/>
    </source>
</evidence>
<dbReference type="PROSITE" id="PS50111">
    <property type="entry name" value="CHEMOTAXIS_TRANSDUC_2"/>
    <property type="match status" value="1"/>
</dbReference>
<dbReference type="GO" id="GO:0007165">
    <property type="term" value="P:signal transduction"/>
    <property type="evidence" value="ECO:0007669"/>
    <property type="project" value="UniProtKB-KW"/>
</dbReference>
<feature type="transmembrane region" description="Helical" evidence="4">
    <location>
        <begin position="217"/>
        <end position="236"/>
    </location>
</feature>
<dbReference type="AlphaFoldDB" id="A0A975BP45"/>
<protein>
    <submittedName>
        <fullName evidence="6">Methyl-accepting chemotaxis protein domain-containing protein</fullName>
    </submittedName>
</protein>
<reference evidence="6" key="1">
    <citation type="journal article" date="2021" name="Microb. Physiol.">
        <title>Proteogenomic Insights into the Physiology of Marine, Sulfate-Reducing, Filamentous Desulfonema limicola and Desulfonema magnum.</title>
        <authorList>
            <person name="Schnaars V."/>
            <person name="Wohlbrand L."/>
            <person name="Scheve S."/>
            <person name="Hinrichs C."/>
            <person name="Reinhardt R."/>
            <person name="Rabus R."/>
        </authorList>
    </citation>
    <scope>NUCLEOTIDE SEQUENCE</scope>
    <source>
        <strain evidence="6">4be13</strain>
    </source>
</reference>
<feature type="domain" description="Methyl-accepting transducer" evidence="5">
    <location>
        <begin position="253"/>
        <end position="482"/>
    </location>
</feature>
<dbReference type="PANTHER" id="PTHR43531:SF11">
    <property type="entry name" value="METHYL-ACCEPTING CHEMOTAXIS PROTEIN 3"/>
    <property type="match status" value="1"/>
</dbReference>
<sequence length="530" mass="58073">MLRTEKKLSLSVRLMAGFFVIALICAGLSFYSANRLELMGEYFDMAHDQAVTPLKNLMKFRLTVGKIKNLLNDHLAEMNMNKYAPIEAEIANVLKKGNIHLRNESGDTFSHTETLGTARQQEKEKAITDITTVSDARIRAELVRCWKQIKVLSDEIINDSRNFVKEGGHEKLNSAKGRNIFNMADRLMSVLSDRAEKKLDEFQTRSLQVKNQLRSHLILGSFFAITLSLLLGFFFARSIAGPIHRIILFLDDTSEKVSSASTQVLSASRSSATRASEQAVSVQKTLAVLEEITAMARQNANNASQADKLMADVNQVVDKANISVNKLTGSMRDISRASEKSSEIIKTIDQIAFQTNLLALNAAIEAARAGEAGAGFAVVADEVRKLALRSTEAAKDTSQLIRETLTKIKDSLTLVSSTNNAFQQVAEHAGKAADLVGEIAGSSEEQARGSEDSNRIFAEMEAVTQQNASDAEESASASENIKASSGQMADLVLKLVFIVGGKTQHKGFSKPHNKTVFAMEVPQRRSLLMM</sequence>
<evidence type="ECO:0000313" key="7">
    <source>
        <dbReference type="Proteomes" id="UP000663722"/>
    </source>
</evidence>
<keyword evidence="4" id="KW-0812">Transmembrane</keyword>
<accession>A0A975BP45</accession>
<dbReference type="PRINTS" id="PR00260">
    <property type="entry name" value="CHEMTRNSDUCR"/>
</dbReference>
<keyword evidence="4" id="KW-0472">Membrane</keyword>
<dbReference type="InterPro" id="IPR004090">
    <property type="entry name" value="Chemotax_Me-accpt_rcpt"/>
</dbReference>
<dbReference type="GO" id="GO:0016020">
    <property type="term" value="C:membrane"/>
    <property type="evidence" value="ECO:0007669"/>
    <property type="project" value="InterPro"/>
</dbReference>
<comment type="similarity">
    <text evidence="2">Belongs to the methyl-accepting chemotaxis (MCP) protein family.</text>
</comment>
<keyword evidence="7" id="KW-1185">Reference proteome</keyword>
<evidence type="ECO:0000256" key="4">
    <source>
        <dbReference type="SAM" id="Phobius"/>
    </source>
</evidence>
<dbReference type="SMART" id="SM00283">
    <property type="entry name" value="MA"/>
    <property type="match status" value="1"/>
</dbReference>
<organism evidence="6 7">
    <name type="scientific">Desulfonema magnum</name>
    <dbReference type="NCBI Taxonomy" id="45655"/>
    <lineage>
        <taxon>Bacteria</taxon>
        <taxon>Pseudomonadati</taxon>
        <taxon>Thermodesulfobacteriota</taxon>
        <taxon>Desulfobacteria</taxon>
        <taxon>Desulfobacterales</taxon>
        <taxon>Desulfococcaceae</taxon>
        <taxon>Desulfonema</taxon>
    </lineage>
</organism>
<dbReference type="PANTHER" id="PTHR43531">
    <property type="entry name" value="PROTEIN ICFG"/>
    <property type="match status" value="1"/>
</dbReference>
<dbReference type="GO" id="GO:0006935">
    <property type="term" value="P:chemotaxis"/>
    <property type="evidence" value="ECO:0007669"/>
    <property type="project" value="UniProtKB-KW"/>
</dbReference>
<gene>
    <name evidence="6" type="ORF">dnm_051700</name>
</gene>
<dbReference type="InterPro" id="IPR004089">
    <property type="entry name" value="MCPsignal_dom"/>
</dbReference>
<feature type="transmembrane region" description="Helical" evidence="4">
    <location>
        <begin position="12"/>
        <end position="31"/>
    </location>
</feature>
<proteinExistence type="inferred from homology"/>
<evidence type="ECO:0000256" key="3">
    <source>
        <dbReference type="PROSITE-ProRule" id="PRU00284"/>
    </source>
</evidence>
<evidence type="ECO:0000256" key="2">
    <source>
        <dbReference type="ARBA" id="ARBA00029447"/>
    </source>
</evidence>
<dbReference type="GO" id="GO:0004888">
    <property type="term" value="F:transmembrane signaling receptor activity"/>
    <property type="evidence" value="ECO:0007669"/>
    <property type="project" value="InterPro"/>
</dbReference>
<dbReference type="InterPro" id="IPR051310">
    <property type="entry name" value="MCP_chemotaxis"/>
</dbReference>
<dbReference type="Pfam" id="PF00015">
    <property type="entry name" value="MCPsignal"/>
    <property type="match status" value="1"/>
</dbReference>